<evidence type="ECO:0000256" key="2">
    <source>
        <dbReference type="ARBA" id="ARBA00022898"/>
    </source>
</evidence>
<dbReference type="EC" id="4.1.1.81" evidence="5"/>
<dbReference type="InterPro" id="IPR004838">
    <property type="entry name" value="NHTrfase_class1_PyrdxlP-BS"/>
</dbReference>
<keyword evidence="6" id="KW-1185">Reference proteome</keyword>
<comment type="cofactor">
    <cofactor evidence="1">
        <name>pyridoxal 5'-phosphate</name>
        <dbReference type="ChEBI" id="CHEBI:597326"/>
    </cofactor>
</comment>
<gene>
    <name evidence="5" type="primary">cobD</name>
    <name evidence="5" type="ORF">KNW02_08355</name>
</gene>
<proteinExistence type="predicted"/>
<evidence type="ECO:0000259" key="4">
    <source>
        <dbReference type="Pfam" id="PF00155"/>
    </source>
</evidence>
<name>A0ABS6AKE7_9RHOB</name>
<comment type="caution">
    <text evidence="5">The sequence shown here is derived from an EMBL/GenBank/DDBJ whole genome shotgun (WGS) entry which is preliminary data.</text>
</comment>
<keyword evidence="2" id="KW-0663">Pyridoxal phosphate</keyword>
<evidence type="ECO:0000256" key="3">
    <source>
        <dbReference type="ARBA" id="ARBA00023239"/>
    </source>
</evidence>
<dbReference type="Pfam" id="PF00155">
    <property type="entry name" value="Aminotran_1_2"/>
    <property type="match status" value="1"/>
</dbReference>
<dbReference type="NCBIfam" id="TIGR01140">
    <property type="entry name" value="L_thr_O3P_dcar"/>
    <property type="match status" value="1"/>
</dbReference>
<dbReference type="InterPro" id="IPR005860">
    <property type="entry name" value="CobD"/>
</dbReference>
<keyword evidence="3 5" id="KW-0456">Lyase</keyword>
<dbReference type="EMBL" id="JAHKNG010000011">
    <property type="protein sequence ID" value="MBU3030129.1"/>
    <property type="molecule type" value="Genomic_DNA"/>
</dbReference>
<protein>
    <submittedName>
        <fullName evidence="5">Threonine-phosphate decarboxylase CobD</fullName>
        <ecNumber evidence="5">4.1.1.81</ecNumber>
    </submittedName>
</protein>
<accession>A0ABS6AKE7</accession>
<dbReference type="PANTHER" id="PTHR42885:SF1">
    <property type="entry name" value="THREONINE-PHOSPHATE DECARBOXYLASE"/>
    <property type="match status" value="1"/>
</dbReference>
<sequence>MRRDHGGDIDKAAARYGAGDWIDLSTGINRRPWPVAALPDEAWRALPTAAASARLTGIAAGWYRCDPGHVLPLAGASAAIQLIPRLLPAGRAAVLAPSYNEHAASLRAAGWQVGDAAGIEDMAGADLAVVVNPNNPDGREWAPETLAALAGRVGHLIVDESFADPRPDLSLAPTAPDNTLILRSFGKFWGLAGLRLGFVIAAPALLERLAEVAGPWSVSGPALAIGASAMADHLWADETVVYHSEACLRLDRLAHAAGWIPAGGTHLFRLYDTPDAAAAQQQLAEARIWTRRFPYSARWLRLGIPGSHDEWDRLATALRQPAPASLPG</sequence>
<evidence type="ECO:0000313" key="5">
    <source>
        <dbReference type="EMBL" id="MBU3030129.1"/>
    </source>
</evidence>
<dbReference type="RefSeq" id="WP_216032811.1">
    <property type="nucleotide sequence ID" value="NZ_JAHKNG010000011.1"/>
</dbReference>
<dbReference type="CDD" id="cd00609">
    <property type="entry name" value="AAT_like"/>
    <property type="match status" value="1"/>
</dbReference>
<dbReference type="Proteomes" id="UP001166191">
    <property type="component" value="Unassembled WGS sequence"/>
</dbReference>
<feature type="domain" description="Aminotransferase class I/classII large" evidence="4">
    <location>
        <begin position="66"/>
        <end position="318"/>
    </location>
</feature>
<organism evidence="5 6">
    <name type="scientific">Paracoccus marinaquae</name>
    <dbReference type="NCBI Taxonomy" id="2841926"/>
    <lineage>
        <taxon>Bacteria</taxon>
        <taxon>Pseudomonadati</taxon>
        <taxon>Pseudomonadota</taxon>
        <taxon>Alphaproteobacteria</taxon>
        <taxon>Rhodobacterales</taxon>
        <taxon>Paracoccaceae</taxon>
        <taxon>Paracoccus</taxon>
    </lineage>
</organism>
<dbReference type="InterPro" id="IPR004839">
    <property type="entry name" value="Aminotransferase_I/II_large"/>
</dbReference>
<dbReference type="PANTHER" id="PTHR42885">
    <property type="entry name" value="HISTIDINOL-PHOSPHATE AMINOTRANSFERASE-RELATED"/>
    <property type="match status" value="1"/>
</dbReference>
<evidence type="ECO:0000313" key="6">
    <source>
        <dbReference type="Proteomes" id="UP001166191"/>
    </source>
</evidence>
<dbReference type="GO" id="GO:0048472">
    <property type="term" value="F:threonine-phosphate decarboxylase activity"/>
    <property type="evidence" value="ECO:0007669"/>
    <property type="project" value="UniProtKB-EC"/>
</dbReference>
<evidence type="ECO:0000256" key="1">
    <source>
        <dbReference type="ARBA" id="ARBA00001933"/>
    </source>
</evidence>
<dbReference type="PROSITE" id="PS00105">
    <property type="entry name" value="AA_TRANSFER_CLASS_1"/>
    <property type="match status" value="1"/>
</dbReference>
<reference evidence="5" key="1">
    <citation type="submission" date="2021-06" db="EMBL/GenBank/DDBJ databases">
        <title>Paracoccus bacterium XHP0099 sp. nov., isolated from the surface waters of the Yellow Sea.</title>
        <authorList>
            <person name="Xue H."/>
            <person name="Zhang D."/>
        </authorList>
    </citation>
    <scope>NUCLEOTIDE SEQUENCE</scope>
    <source>
        <strain evidence="5">XHP0099</strain>
    </source>
</reference>